<evidence type="ECO:0000256" key="8">
    <source>
        <dbReference type="SAM" id="MobiDB-lite"/>
    </source>
</evidence>
<evidence type="ECO:0000256" key="3">
    <source>
        <dbReference type="ARBA" id="ARBA00022490"/>
    </source>
</evidence>
<comment type="function">
    <text evidence="7">Component of the signal recognition particle (SRP) complex, a ribonucleoprotein complex that mediates the cotranslational targeting of secretory and membrane proteins to the endoplasmic reticulum (ER).</text>
</comment>
<name>A0AA38RP18_9PEZI</name>
<keyword evidence="5 7" id="KW-0733">Signal recognition particle</keyword>
<proteinExistence type="inferred from homology"/>
<keyword evidence="3 7" id="KW-0963">Cytoplasm</keyword>
<dbReference type="GO" id="GO:0008312">
    <property type="term" value="F:7S RNA binding"/>
    <property type="evidence" value="ECO:0007669"/>
    <property type="project" value="UniProtKB-UniRule"/>
</dbReference>
<evidence type="ECO:0000256" key="2">
    <source>
        <dbReference type="ARBA" id="ARBA00010349"/>
    </source>
</evidence>
<accession>A0AA38RP18</accession>
<dbReference type="SUPFAM" id="SSF54762">
    <property type="entry name" value="Signal recognition particle alu RNA binding heterodimer, SRP9/14"/>
    <property type="match status" value="1"/>
</dbReference>
<dbReference type="InterPro" id="IPR003210">
    <property type="entry name" value="Signal_recog_particle_SRP14"/>
</dbReference>
<evidence type="ECO:0000313" key="9">
    <source>
        <dbReference type="EMBL" id="KAJ9134804.1"/>
    </source>
</evidence>
<comment type="caution">
    <text evidence="9">The sequence shown here is derived from an EMBL/GenBank/DDBJ whole genome shotgun (WGS) entry which is preliminary data.</text>
</comment>
<dbReference type="PANTHER" id="PTHR12013">
    <property type="entry name" value="SIGNAL RECOGNITION PARTICLE 14 KD PROTEIN"/>
    <property type="match status" value="1"/>
</dbReference>
<dbReference type="AlphaFoldDB" id="A0AA38RP18"/>
<evidence type="ECO:0000256" key="1">
    <source>
        <dbReference type="ARBA" id="ARBA00004496"/>
    </source>
</evidence>
<evidence type="ECO:0000256" key="7">
    <source>
        <dbReference type="RuleBase" id="RU368100"/>
    </source>
</evidence>
<comment type="subunit">
    <text evidence="7">Component of a fungal signal recognition particle (SRP) complex that consists of a 7SL RNA molecule (scR1) and at least six protein subunits: SRP72, SRP68, SRP54, SEC65, SRP21 and SRP14.</text>
</comment>
<dbReference type="GO" id="GO:0006614">
    <property type="term" value="P:SRP-dependent cotranslational protein targeting to membrane"/>
    <property type="evidence" value="ECO:0007669"/>
    <property type="project" value="UniProtKB-UniRule"/>
</dbReference>
<keyword evidence="10" id="KW-1185">Reference proteome</keyword>
<sequence length="138" mass="15116">MAAGPLSHDEFFARLGELINSRKGEDHGTVHLSQKRLTYGQDSSMPSAPDALVDLRLDSPLPIIIRATNSKSKENRDRKVKLSTVVSPDALDVFYARYAELCKGAMTGLKPRDRSKRKTKAKKKRGVAIAGTHSTVVA</sequence>
<organism evidence="9 10">
    <name type="scientific">Pleurostoma richardsiae</name>
    <dbReference type="NCBI Taxonomy" id="41990"/>
    <lineage>
        <taxon>Eukaryota</taxon>
        <taxon>Fungi</taxon>
        <taxon>Dikarya</taxon>
        <taxon>Ascomycota</taxon>
        <taxon>Pezizomycotina</taxon>
        <taxon>Sordariomycetes</taxon>
        <taxon>Sordariomycetidae</taxon>
        <taxon>Calosphaeriales</taxon>
        <taxon>Pleurostomataceae</taxon>
        <taxon>Pleurostoma</taxon>
    </lineage>
</organism>
<reference evidence="9" key="1">
    <citation type="submission" date="2022-07" db="EMBL/GenBank/DDBJ databases">
        <title>Fungi with potential for degradation of polypropylene.</title>
        <authorList>
            <person name="Gostincar C."/>
        </authorList>
    </citation>
    <scope>NUCLEOTIDE SEQUENCE</scope>
    <source>
        <strain evidence="9">EXF-13308</strain>
    </source>
</reference>
<comment type="subcellular location">
    <subcellularLocation>
        <location evidence="1 7">Cytoplasm</location>
    </subcellularLocation>
</comment>
<dbReference type="EMBL" id="JANBVO010000041">
    <property type="protein sequence ID" value="KAJ9134804.1"/>
    <property type="molecule type" value="Genomic_DNA"/>
</dbReference>
<feature type="region of interest" description="Disordered" evidence="8">
    <location>
        <begin position="110"/>
        <end position="138"/>
    </location>
</feature>
<keyword evidence="6 7" id="KW-0687">Ribonucleoprotein</keyword>
<dbReference type="InterPro" id="IPR009018">
    <property type="entry name" value="Signal_recog_particle_SRP9/14"/>
</dbReference>
<evidence type="ECO:0000256" key="4">
    <source>
        <dbReference type="ARBA" id="ARBA00022884"/>
    </source>
</evidence>
<dbReference type="GO" id="GO:0005786">
    <property type="term" value="C:signal recognition particle, endoplasmic reticulum targeting"/>
    <property type="evidence" value="ECO:0007669"/>
    <property type="project" value="UniProtKB-UniRule"/>
</dbReference>
<evidence type="ECO:0000256" key="5">
    <source>
        <dbReference type="ARBA" id="ARBA00023135"/>
    </source>
</evidence>
<keyword evidence="4 7" id="KW-0694">RNA-binding</keyword>
<feature type="compositionally biased region" description="Basic residues" evidence="8">
    <location>
        <begin position="113"/>
        <end position="126"/>
    </location>
</feature>
<evidence type="ECO:0000313" key="10">
    <source>
        <dbReference type="Proteomes" id="UP001174694"/>
    </source>
</evidence>
<dbReference type="Proteomes" id="UP001174694">
    <property type="component" value="Unassembled WGS sequence"/>
</dbReference>
<protein>
    <recommendedName>
        <fullName evidence="7">Signal recognition particle subunit SRP14</fullName>
    </recommendedName>
    <alternativeName>
        <fullName evidence="7">Signal recognition particle 14 kDa protein</fullName>
    </alternativeName>
</protein>
<gene>
    <name evidence="9" type="ORF">NKR23_g9919</name>
</gene>
<comment type="similarity">
    <text evidence="2 7">Belongs to the SRP14 family.</text>
</comment>
<evidence type="ECO:0000256" key="6">
    <source>
        <dbReference type="ARBA" id="ARBA00023274"/>
    </source>
</evidence>
<dbReference type="Gene3D" id="3.30.720.10">
    <property type="entry name" value="Signal recognition particle alu RNA binding heterodimer, srp9/1"/>
    <property type="match status" value="1"/>
</dbReference>
<dbReference type="GO" id="GO:0030942">
    <property type="term" value="F:endoplasmic reticulum signal peptide binding"/>
    <property type="evidence" value="ECO:0007669"/>
    <property type="project" value="UniProtKB-UniRule"/>
</dbReference>
<dbReference type="Pfam" id="PF02290">
    <property type="entry name" value="SRP14"/>
    <property type="match status" value="1"/>
</dbReference>